<reference evidence="5 6" key="1">
    <citation type="submission" date="2016-01" db="EMBL/GenBank/DDBJ databases">
        <title>The new phylogeny of the genus Mycobacterium.</title>
        <authorList>
            <person name="Tarcisio F."/>
            <person name="Conor M."/>
            <person name="Antonella G."/>
            <person name="Elisabetta G."/>
            <person name="Giulia F.S."/>
            <person name="Sara T."/>
            <person name="Anna F."/>
            <person name="Clotilde B."/>
            <person name="Roberto B."/>
            <person name="Veronica D.S."/>
            <person name="Fabio R."/>
            <person name="Monica P."/>
            <person name="Olivier J."/>
            <person name="Enrico T."/>
            <person name="Nicola S."/>
        </authorList>
    </citation>
    <scope>NUCLEOTIDE SEQUENCE [LARGE SCALE GENOMIC DNA]</scope>
    <source>
        <strain evidence="5 6">DSM 43505</strain>
    </source>
</reference>
<dbReference type="GO" id="GO:0030246">
    <property type="term" value="F:carbohydrate binding"/>
    <property type="evidence" value="ECO:0007669"/>
    <property type="project" value="InterPro"/>
</dbReference>
<dbReference type="CDD" id="cd21177">
    <property type="entry name" value="LPMO_AA10"/>
    <property type="match status" value="1"/>
</dbReference>
<evidence type="ECO:0000313" key="5">
    <source>
        <dbReference type="EMBL" id="ORV58821.1"/>
    </source>
</evidence>
<dbReference type="SUPFAM" id="SSF51055">
    <property type="entry name" value="Carbohydrate binding domain"/>
    <property type="match status" value="1"/>
</dbReference>
<dbReference type="Gene3D" id="2.10.10.20">
    <property type="entry name" value="Carbohydrate-binding module superfamily 5/12"/>
    <property type="match status" value="1"/>
</dbReference>
<evidence type="ECO:0000259" key="4">
    <source>
        <dbReference type="SMART" id="SM00495"/>
    </source>
</evidence>
<feature type="compositionally biased region" description="Low complexity" evidence="3">
    <location>
        <begin position="174"/>
        <end position="191"/>
    </location>
</feature>
<evidence type="ECO:0000256" key="3">
    <source>
        <dbReference type="SAM" id="MobiDB-lite"/>
    </source>
</evidence>
<evidence type="ECO:0000256" key="2">
    <source>
        <dbReference type="ARBA" id="ARBA00022801"/>
    </source>
</evidence>
<dbReference type="PANTHER" id="PTHR34823:SF1">
    <property type="entry name" value="CHITIN-BINDING TYPE-4 DOMAIN-CONTAINING PROTEIN"/>
    <property type="match status" value="1"/>
</dbReference>
<feature type="domain" description="Chitin-binding type-3" evidence="4">
    <location>
        <begin position="200"/>
        <end position="247"/>
    </location>
</feature>
<dbReference type="CDD" id="cd12214">
    <property type="entry name" value="ChiA1_BD"/>
    <property type="match status" value="1"/>
</dbReference>
<gene>
    <name evidence="5" type="ORF">AWC07_20055</name>
</gene>
<dbReference type="InterPro" id="IPR014756">
    <property type="entry name" value="Ig_E-set"/>
</dbReference>
<dbReference type="STRING" id="1777.AWC07_20055"/>
<dbReference type="GO" id="GO:0005975">
    <property type="term" value="P:carbohydrate metabolic process"/>
    <property type="evidence" value="ECO:0007669"/>
    <property type="project" value="InterPro"/>
</dbReference>
<dbReference type="GO" id="GO:0005576">
    <property type="term" value="C:extracellular region"/>
    <property type="evidence" value="ECO:0007669"/>
    <property type="project" value="InterPro"/>
</dbReference>
<dbReference type="InterPro" id="IPR051024">
    <property type="entry name" value="GlcNAc_Chitin_IntDeg"/>
</dbReference>
<organism evidence="5 6">
    <name type="scientific">Mycobacterium gastri</name>
    <dbReference type="NCBI Taxonomy" id="1777"/>
    <lineage>
        <taxon>Bacteria</taxon>
        <taxon>Bacillati</taxon>
        <taxon>Actinomycetota</taxon>
        <taxon>Actinomycetes</taxon>
        <taxon>Mycobacteriales</taxon>
        <taxon>Mycobacteriaceae</taxon>
        <taxon>Mycobacterium</taxon>
    </lineage>
</organism>
<feature type="region of interest" description="Disordered" evidence="3">
    <location>
        <begin position="172"/>
        <end position="191"/>
    </location>
</feature>
<dbReference type="Proteomes" id="UP000193738">
    <property type="component" value="Unassembled WGS sequence"/>
</dbReference>
<dbReference type="PANTHER" id="PTHR34823">
    <property type="entry name" value="GLCNAC-BINDING PROTEIN A"/>
    <property type="match status" value="1"/>
</dbReference>
<keyword evidence="6" id="KW-1185">Reference proteome</keyword>
<dbReference type="InterPro" id="IPR003610">
    <property type="entry name" value="CBM5/12"/>
</dbReference>
<dbReference type="SUPFAM" id="SSF81296">
    <property type="entry name" value="E set domains"/>
    <property type="match status" value="1"/>
</dbReference>
<name>A0A1X1UQ05_MYCGS</name>
<evidence type="ECO:0000256" key="1">
    <source>
        <dbReference type="ARBA" id="ARBA00022729"/>
    </source>
</evidence>
<keyword evidence="1" id="KW-0732">Signal</keyword>
<keyword evidence="2" id="KW-0378">Hydrolase</keyword>
<sequence length="247" mass="25708">MTNRVLSIIGTATLVPCLQVVLPMANAYAHGFVSSPPSRQAQCAQGAVQCGAIKYEPQSVEGPKGLTSCNGGLGQFAELNDDSKPWRPTPVGNTVSFTWTNTALHRTVGWEYYIGATKVAGFDGNNVPPGATVTHTVNLSGFSGRQKLLAIWLIGDTPNAFYSCVDLQVGGGQPPTSTTTPPAGTTTPPAGTTTTVPAAASAWAAGATYAAGDTVTYNGKTYRCLQAHTAYDPTWTPAATPALWKET</sequence>
<dbReference type="Pfam" id="PF03067">
    <property type="entry name" value="LPMO_10"/>
    <property type="match status" value="1"/>
</dbReference>
<dbReference type="InterPro" id="IPR004302">
    <property type="entry name" value="Cellulose/chitin-bd_N"/>
</dbReference>
<comment type="caution">
    <text evidence="5">The sequence shown here is derived from an EMBL/GenBank/DDBJ whole genome shotgun (WGS) entry which is preliminary data.</text>
</comment>
<dbReference type="GO" id="GO:0004553">
    <property type="term" value="F:hydrolase activity, hydrolyzing O-glycosyl compounds"/>
    <property type="evidence" value="ECO:0007669"/>
    <property type="project" value="InterPro"/>
</dbReference>
<proteinExistence type="predicted"/>
<dbReference type="EMBL" id="LQOX01000153">
    <property type="protein sequence ID" value="ORV58821.1"/>
    <property type="molecule type" value="Genomic_DNA"/>
</dbReference>
<dbReference type="AlphaFoldDB" id="A0A1X1UQ05"/>
<dbReference type="InterPro" id="IPR036573">
    <property type="entry name" value="CBM_sf_5/12"/>
</dbReference>
<dbReference type="SMART" id="SM00495">
    <property type="entry name" value="ChtBD3"/>
    <property type="match status" value="1"/>
</dbReference>
<accession>A0A1X1UQ05</accession>
<evidence type="ECO:0000313" key="6">
    <source>
        <dbReference type="Proteomes" id="UP000193738"/>
    </source>
</evidence>
<dbReference type="Pfam" id="PF02839">
    <property type="entry name" value="CBM_5_12"/>
    <property type="match status" value="1"/>
</dbReference>
<protein>
    <submittedName>
        <fullName evidence="5">Cellulose-binding protein</fullName>
    </submittedName>
</protein>
<dbReference type="Gene3D" id="2.70.50.50">
    <property type="entry name" value="chitin-binding protein cbp21"/>
    <property type="match status" value="1"/>
</dbReference>